<protein>
    <submittedName>
        <fullName evidence="1">Uncharacterized protein</fullName>
    </submittedName>
</protein>
<reference evidence="1" key="1">
    <citation type="submission" date="2021-10" db="EMBL/GenBank/DDBJ databases">
        <title>Psilocybe cubensis genome.</title>
        <authorList>
            <person name="Mckernan K.J."/>
            <person name="Crawford S."/>
            <person name="Trippe A."/>
            <person name="Kane L.T."/>
            <person name="Mclaughlin S."/>
        </authorList>
    </citation>
    <scope>NUCLEOTIDE SEQUENCE</scope>
    <source>
        <strain evidence="1">MGC-MH-2018</strain>
    </source>
</reference>
<name>A0ACB8H2Y8_PSICU</name>
<evidence type="ECO:0000313" key="2">
    <source>
        <dbReference type="Proteomes" id="UP000664032"/>
    </source>
</evidence>
<dbReference type="EMBL" id="JAFIQS020000004">
    <property type="protein sequence ID" value="KAH9482206.1"/>
    <property type="molecule type" value="Genomic_DNA"/>
</dbReference>
<keyword evidence="2" id="KW-1185">Reference proteome</keyword>
<proteinExistence type="predicted"/>
<organism evidence="1 2">
    <name type="scientific">Psilocybe cubensis</name>
    <name type="common">Psychedelic mushroom</name>
    <name type="synonym">Stropharia cubensis</name>
    <dbReference type="NCBI Taxonomy" id="181762"/>
    <lineage>
        <taxon>Eukaryota</taxon>
        <taxon>Fungi</taxon>
        <taxon>Dikarya</taxon>
        <taxon>Basidiomycota</taxon>
        <taxon>Agaricomycotina</taxon>
        <taxon>Agaricomycetes</taxon>
        <taxon>Agaricomycetidae</taxon>
        <taxon>Agaricales</taxon>
        <taxon>Agaricineae</taxon>
        <taxon>Strophariaceae</taxon>
        <taxon>Psilocybe</taxon>
    </lineage>
</organism>
<sequence length="236" mass="26058">MSARSSLPIIKDATPPHSNSDTSKISGNASANIKRMLGDVPAIFTSYFKPEEREYNGFGRDVQDKMIVTELSVLPNAEDPSKMEGRAVFELDVSQDTHLANFNTQIQAFFPMSTPAGTNRPTKATSSPPHLDISRISGNASEEIKRTLGNIPAIFATYIKCGRYTGFGKAIKERMMVTELSIIPKAEEPLKLEGRAVIEIDVMEGFPHRTWALWRLDMVNAEDNIHGGCLAFLIDV</sequence>
<gene>
    <name evidence="1" type="ORF">JR316_0004301</name>
</gene>
<evidence type="ECO:0000313" key="1">
    <source>
        <dbReference type="EMBL" id="KAH9482206.1"/>
    </source>
</evidence>
<dbReference type="Proteomes" id="UP000664032">
    <property type="component" value="Unassembled WGS sequence"/>
</dbReference>
<accession>A0ACB8H2Y8</accession>
<comment type="caution">
    <text evidence="1">The sequence shown here is derived from an EMBL/GenBank/DDBJ whole genome shotgun (WGS) entry which is preliminary data.</text>
</comment>